<dbReference type="PANTHER" id="PTHR21212">
    <property type="entry name" value="BERNARDINELLI-SEIP CONGENITAL LIPODYSTROPHY 2 HOMOLOG BSCL2 PROTEIN"/>
    <property type="match status" value="1"/>
</dbReference>
<evidence type="ECO:0000256" key="1">
    <source>
        <dbReference type="ARBA" id="ARBA00004477"/>
    </source>
</evidence>
<feature type="compositionally biased region" description="Low complexity" evidence="8">
    <location>
        <begin position="423"/>
        <end position="435"/>
    </location>
</feature>
<feature type="transmembrane region" description="Helical" evidence="9">
    <location>
        <begin position="91"/>
        <end position="112"/>
    </location>
</feature>
<evidence type="ECO:0000256" key="3">
    <source>
        <dbReference type="ARBA" id="ARBA00022692"/>
    </source>
</evidence>
<feature type="transmembrane region" description="Helical" evidence="9">
    <location>
        <begin position="297"/>
        <end position="321"/>
    </location>
</feature>
<sequence length="471" mass="52730">MVADPNKTLNALERYTQHIGARRDPDNTVTLRKIRVLFHQSPRTHLFQMEFQGPDGQEQPSEVELLGQVVVVLQNLLEASRLLFHRAQQRALQLAVVLCLLALLLWMAVFIYGTFYYSYMPTASYSTPVHFYYSPNCQSSAVCSFPMANVSLLRKSKDQVMTYGQPYRISLQLEMPESPANQNLGMFMVKMTSYGRDGKTIKTAARSQVMLHYRSVLLQVMSTVLLSPLLLSGASEQKQLVTIELFTDYTENSYLPTAGAVIELQSPRVQVYSAHLYIHAHFTGIRYVLFNFPTLSALLGVSSTFGFLSVIILFSSLQYSFNTQVLRSRVRRRSRLQNRREERPERAYCTEPTDVTADLSERLAAELTSRYQIFTDEPSYCTDSPPLLVSSDPSVEACDGMEESIPEGAGVSEPEPDMPLDQEVGAEGLCAGAAEEQQKASMNKAELEGSSSIPEALDPPEEEQANHCVIS</sequence>
<dbReference type="EMBL" id="JADWDJ010000014">
    <property type="protein sequence ID" value="KAG5270504.1"/>
    <property type="molecule type" value="Genomic_DNA"/>
</dbReference>
<keyword evidence="3 9" id="KW-0812">Transmembrane</keyword>
<feature type="transmembrane region" description="Helical" evidence="9">
    <location>
        <begin position="132"/>
        <end position="153"/>
    </location>
</feature>
<dbReference type="InterPro" id="IPR009617">
    <property type="entry name" value="Seipin"/>
</dbReference>
<dbReference type="GO" id="GO:0006629">
    <property type="term" value="P:lipid metabolic process"/>
    <property type="evidence" value="ECO:0007669"/>
    <property type="project" value="UniProtKB-KW"/>
</dbReference>
<proteinExistence type="predicted"/>
<evidence type="ECO:0000256" key="8">
    <source>
        <dbReference type="SAM" id="MobiDB-lite"/>
    </source>
</evidence>
<dbReference type="Pfam" id="PF06775">
    <property type="entry name" value="Seipin"/>
    <property type="match status" value="1"/>
</dbReference>
<gene>
    <name evidence="10" type="ORF">AALO_G00193390</name>
</gene>
<comment type="subcellular location">
    <subcellularLocation>
        <location evidence="1">Endoplasmic reticulum membrane</location>
        <topology evidence="1">Multi-pass membrane protein</topology>
    </subcellularLocation>
</comment>
<evidence type="ECO:0000256" key="9">
    <source>
        <dbReference type="SAM" id="Phobius"/>
    </source>
</evidence>
<keyword evidence="5 9" id="KW-1133">Transmembrane helix</keyword>
<dbReference type="GO" id="GO:0005789">
    <property type="term" value="C:endoplasmic reticulum membrane"/>
    <property type="evidence" value="ECO:0007669"/>
    <property type="project" value="UniProtKB-SubCell"/>
</dbReference>
<accession>A0AAV6G7E9</accession>
<dbReference type="Proteomes" id="UP000823561">
    <property type="component" value="Chromosome 14"/>
</dbReference>
<organism evidence="10 11">
    <name type="scientific">Alosa alosa</name>
    <name type="common">allis shad</name>
    <dbReference type="NCBI Taxonomy" id="278164"/>
    <lineage>
        <taxon>Eukaryota</taxon>
        <taxon>Metazoa</taxon>
        <taxon>Chordata</taxon>
        <taxon>Craniata</taxon>
        <taxon>Vertebrata</taxon>
        <taxon>Euteleostomi</taxon>
        <taxon>Actinopterygii</taxon>
        <taxon>Neopterygii</taxon>
        <taxon>Teleostei</taxon>
        <taxon>Clupei</taxon>
        <taxon>Clupeiformes</taxon>
        <taxon>Clupeoidei</taxon>
        <taxon>Clupeidae</taxon>
        <taxon>Alosa</taxon>
    </lineage>
</organism>
<dbReference type="PANTHER" id="PTHR21212:SF0">
    <property type="entry name" value="SEIPIN"/>
    <property type="match status" value="1"/>
</dbReference>
<reference evidence="10" key="1">
    <citation type="submission" date="2020-10" db="EMBL/GenBank/DDBJ databases">
        <title>Chromosome-scale genome assembly of the Allis shad, Alosa alosa.</title>
        <authorList>
            <person name="Margot Z."/>
            <person name="Christophe K."/>
            <person name="Cabau C."/>
            <person name="Louis A."/>
            <person name="Berthelot C."/>
            <person name="Parey E."/>
            <person name="Roest Crollius H."/>
            <person name="Montfort J."/>
            <person name="Robinson-Rechavi M."/>
            <person name="Bucao C."/>
            <person name="Bouchez O."/>
            <person name="Gislard M."/>
            <person name="Lluch J."/>
            <person name="Milhes M."/>
            <person name="Lampietro C."/>
            <person name="Lopez Roques C."/>
            <person name="Donnadieu C."/>
            <person name="Braasch I."/>
            <person name="Desvignes T."/>
            <person name="Postlethwait J."/>
            <person name="Bobe J."/>
            <person name="Guiguen Y."/>
        </authorList>
    </citation>
    <scope>NUCLEOTIDE SEQUENCE</scope>
    <source>
        <strain evidence="10">M-15738</strain>
        <tissue evidence="10">Blood</tissue>
    </source>
</reference>
<comment type="caution">
    <text evidence="10">The sequence shown here is derived from an EMBL/GenBank/DDBJ whole genome shotgun (WGS) entry which is preliminary data.</text>
</comment>
<evidence type="ECO:0000256" key="7">
    <source>
        <dbReference type="ARBA" id="ARBA00023136"/>
    </source>
</evidence>
<keyword evidence="4" id="KW-0256">Endoplasmic reticulum</keyword>
<feature type="region of interest" description="Disordered" evidence="8">
    <location>
        <begin position="404"/>
        <end position="471"/>
    </location>
</feature>
<keyword evidence="6" id="KW-0443">Lipid metabolism</keyword>
<dbReference type="GO" id="GO:0140042">
    <property type="term" value="P:lipid droplet formation"/>
    <property type="evidence" value="ECO:0007669"/>
    <property type="project" value="UniProtKB-ARBA"/>
</dbReference>
<evidence type="ECO:0000256" key="2">
    <source>
        <dbReference type="ARBA" id="ARBA00022064"/>
    </source>
</evidence>
<evidence type="ECO:0000256" key="5">
    <source>
        <dbReference type="ARBA" id="ARBA00022989"/>
    </source>
</evidence>
<name>A0AAV6G7E9_9TELE</name>
<keyword evidence="11" id="KW-1185">Reference proteome</keyword>
<evidence type="ECO:0000256" key="4">
    <source>
        <dbReference type="ARBA" id="ARBA00022824"/>
    </source>
</evidence>
<keyword evidence="7 9" id="KW-0472">Membrane</keyword>
<evidence type="ECO:0000313" key="10">
    <source>
        <dbReference type="EMBL" id="KAG5270504.1"/>
    </source>
</evidence>
<evidence type="ECO:0000256" key="6">
    <source>
        <dbReference type="ARBA" id="ARBA00023098"/>
    </source>
</evidence>
<dbReference type="CDD" id="cd23995">
    <property type="entry name" value="Seipin_BSCL2_like"/>
    <property type="match status" value="1"/>
</dbReference>
<evidence type="ECO:0000313" key="11">
    <source>
        <dbReference type="Proteomes" id="UP000823561"/>
    </source>
</evidence>
<protein>
    <recommendedName>
        <fullName evidence="2">Seipin</fullName>
    </recommendedName>
</protein>
<dbReference type="AlphaFoldDB" id="A0AAV6G7E9"/>